<dbReference type="InterPro" id="IPR001878">
    <property type="entry name" value="Znf_CCHC"/>
</dbReference>
<dbReference type="InterPro" id="IPR036875">
    <property type="entry name" value="Znf_CCHC_sf"/>
</dbReference>
<dbReference type="SMART" id="SM00343">
    <property type="entry name" value="ZnF_C2HC"/>
    <property type="match status" value="4"/>
</dbReference>
<evidence type="ECO:0000256" key="2">
    <source>
        <dbReference type="ARBA" id="ARBA00022737"/>
    </source>
</evidence>
<sequence>YLRTCYKKNTMTRYARVGSSQKHQRPPGDATPWEELSRNSKKSSSVKDGKFNRVQKGRIEKNKGKGNKVGNKSFKLPASQPTKYNVAGSPKKQVSKDKSVKLNKSSSEGKLISTDNMSDQKKSSKKRKKKVKNTQKALDYKNAKSVNKILSKNQQKKAWKKKKMEKLKAKQSGQSLNGSDEKNSESRLDKDFLSKKNVVLEKLERKKSLSTPLPSKVERTIFYIKKKLREKGLSQSAIREIVNKERKREEEKFLKTCTTKPCFNCRQIGHLLSNCPLRTDNSSEGTGTCFKCGSSEHMSSKCSKKIQGFPLAKCFVCKEQGHISKDCPKNKHGLYIKGGGCAKCGNVNHLNKDCPSVKKRKVTEEEGGYTLHTINEGTSVDEEILEAAPPKFKKKPNKPKVVKF</sequence>
<dbReference type="Pfam" id="PF00098">
    <property type="entry name" value="zf-CCHC"/>
    <property type="match status" value="3"/>
</dbReference>
<dbReference type="GO" id="GO:0005730">
    <property type="term" value="C:nucleolus"/>
    <property type="evidence" value="ECO:0007669"/>
    <property type="project" value="TreeGrafter"/>
</dbReference>
<organism evidence="8 9">
    <name type="scientific">Oedothorax gibbosus</name>
    <dbReference type="NCBI Taxonomy" id="931172"/>
    <lineage>
        <taxon>Eukaryota</taxon>
        <taxon>Metazoa</taxon>
        <taxon>Ecdysozoa</taxon>
        <taxon>Arthropoda</taxon>
        <taxon>Chelicerata</taxon>
        <taxon>Arachnida</taxon>
        <taxon>Araneae</taxon>
        <taxon>Araneomorphae</taxon>
        <taxon>Entelegynae</taxon>
        <taxon>Araneoidea</taxon>
        <taxon>Linyphiidae</taxon>
        <taxon>Erigoninae</taxon>
        <taxon>Oedothorax</taxon>
    </lineage>
</organism>
<dbReference type="PANTHER" id="PTHR46242">
    <property type="entry name" value="ZINC FINGER CCHC DOMAIN-CONTAINING PROTEIN 9 ZCCHC9"/>
    <property type="match status" value="1"/>
</dbReference>
<keyword evidence="3 5" id="KW-0863">Zinc-finger</keyword>
<evidence type="ECO:0000256" key="1">
    <source>
        <dbReference type="ARBA" id="ARBA00022723"/>
    </source>
</evidence>
<feature type="compositionally biased region" description="Basic and acidic residues" evidence="6">
    <location>
        <begin position="179"/>
        <end position="188"/>
    </location>
</feature>
<feature type="domain" description="CCHC-type" evidence="7">
    <location>
        <begin position="262"/>
        <end position="276"/>
    </location>
</feature>
<feature type="non-terminal residue" evidence="8">
    <location>
        <position position="1"/>
    </location>
</feature>
<gene>
    <name evidence="8" type="ORF">JTE90_008832</name>
</gene>
<dbReference type="InterPro" id="IPR042246">
    <property type="entry name" value="ZCCHC9"/>
</dbReference>
<evidence type="ECO:0000256" key="3">
    <source>
        <dbReference type="ARBA" id="ARBA00022771"/>
    </source>
</evidence>
<feature type="compositionally biased region" description="Polar residues" evidence="6">
    <location>
        <begin position="102"/>
        <end position="117"/>
    </location>
</feature>
<keyword evidence="9" id="KW-1185">Reference proteome</keyword>
<feature type="domain" description="CCHC-type" evidence="7">
    <location>
        <begin position="313"/>
        <end position="329"/>
    </location>
</feature>
<accession>A0AAV6UBG9</accession>
<keyword evidence="1" id="KW-0479">Metal-binding</keyword>
<evidence type="ECO:0000256" key="4">
    <source>
        <dbReference type="ARBA" id="ARBA00022833"/>
    </source>
</evidence>
<dbReference type="EMBL" id="JAFNEN010000519">
    <property type="protein sequence ID" value="KAG8181356.1"/>
    <property type="molecule type" value="Genomic_DNA"/>
</dbReference>
<dbReference type="SUPFAM" id="SSF57756">
    <property type="entry name" value="Retrovirus zinc finger-like domains"/>
    <property type="match status" value="2"/>
</dbReference>
<feature type="domain" description="CCHC-type" evidence="7">
    <location>
        <begin position="341"/>
        <end position="356"/>
    </location>
</feature>
<feature type="compositionally biased region" description="Basic residues" evidence="6">
    <location>
        <begin position="123"/>
        <end position="133"/>
    </location>
</feature>
<evidence type="ECO:0000313" key="8">
    <source>
        <dbReference type="EMBL" id="KAG8181356.1"/>
    </source>
</evidence>
<evidence type="ECO:0000256" key="5">
    <source>
        <dbReference type="PROSITE-ProRule" id="PRU00047"/>
    </source>
</evidence>
<dbReference type="PROSITE" id="PS50158">
    <property type="entry name" value="ZF_CCHC"/>
    <property type="match status" value="4"/>
</dbReference>
<evidence type="ECO:0000259" key="7">
    <source>
        <dbReference type="PROSITE" id="PS50158"/>
    </source>
</evidence>
<dbReference type="FunFam" id="4.10.60.10:FF:000091">
    <property type="entry name" value="Zinc finger CCHC-type-containing 9"/>
    <property type="match status" value="1"/>
</dbReference>
<feature type="region of interest" description="Disordered" evidence="6">
    <location>
        <begin position="8"/>
        <end position="188"/>
    </location>
</feature>
<comment type="caution">
    <text evidence="8">The sequence shown here is derived from an EMBL/GenBank/DDBJ whole genome shotgun (WGS) entry which is preliminary data.</text>
</comment>
<feature type="domain" description="CCHC-type" evidence="7">
    <location>
        <begin position="289"/>
        <end position="304"/>
    </location>
</feature>
<dbReference type="PANTHER" id="PTHR46242:SF1">
    <property type="entry name" value="ZINC FINGER CCHC DOMAIN-CONTAINING PROTEIN 9"/>
    <property type="match status" value="1"/>
</dbReference>
<dbReference type="AlphaFoldDB" id="A0AAV6UBG9"/>
<reference evidence="8 9" key="1">
    <citation type="journal article" date="2022" name="Nat. Ecol. Evol.">
        <title>A masculinizing supergene underlies an exaggerated male reproductive morph in a spider.</title>
        <authorList>
            <person name="Hendrickx F."/>
            <person name="De Corte Z."/>
            <person name="Sonet G."/>
            <person name="Van Belleghem S.M."/>
            <person name="Kostlbacher S."/>
            <person name="Vangestel C."/>
        </authorList>
    </citation>
    <scope>NUCLEOTIDE SEQUENCE [LARGE SCALE GENOMIC DNA]</scope>
    <source>
        <strain evidence="8">W744_W776</strain>
    </source>
</reference>
<dbReference type="GO" id="GO:0003676">
    <property type="term" value="F:nucleic acid binding"/>
    <property type="evidence" value="ECO:0007669"/>
    <property type="project" value="InterPro"/>
</dbReference>
<name>A0AAV6UBG9_9ARAC</name>
<evidence type="ECO:0000256" key="6">
    <source>
        <dbReference type="SAM" id="MobiDB-lite"/>
    </source>
</evidence>
<dbReference type="Proteomes" id="UP000827092">
    <property type="component" value="Unassembled WGS sequence"/>
</dbReference>
<keyword evidence="4" id="KW-0862">Zinc</keyword>
<dbReference type="GO" id="GO:0008270">
    <property type="term" value="F:zinc ion binding"/>
    <property type="evidence" value="ECO:0007669"/>
    <property type="project" value="UniProtKB-KW"/>
</dbReference>
<keyword evidence="2" id="KW-0677">Repeat</keyword>
<dbReference type="Gene3D" id="4.10.60.10">
    <property type="entry name" value="Zinc finger, CCHC-type"/>
    <property type="match status" value="2"/>
</dbReference>
<proteinExistence type="predicted"/>
<feature type="compositionally biased region" description="Basic residues" evidence="6">
    <location>
        <begin position="154"/>
        <end position="165"/>
    </location>
</feature>
<feature type="compositionally biased region" description="Basic and acidic residues" evidence="6">
    <location>
        <begin position="45"/>
        <end position="63"/>
    </location>
</feature>
<evidence type="ECO:0000313" key="9">
    <source>
        <dbReference type="Proteomes" id="UP000827092"/>
    </source>
</evidence>
<protein>
    <recommendedName>
        <fullName evidence="7">CCHC-type domain-containing protein</fullName>
    </recommendedName>
</protein>